<comment type="similarity">
    <text evidence="2">Belongs to the CAF1 family.</text>
</comment>
<dbReference type="EMBL" id="JAIWQS010000005">
    <property type="protein sequence ID" value="KAJ8765081.1"/>
    <property type="molecule type" value="Genomic_DNA"/>
</dbReference>
<evidence type="ECO:0000256" key="1">
    <source>
        <dbReference type="ARBA" id="ARBA00001968"/>
    </source>
</evidence>
<name>A0AAV8TE47_9ROSI</name>
<proteinExistence type="inferred from homology"/>
<comment type="caution">
    <text evidence="3">The sequence shown here is derived from an EMBL/GenBank/DDBJ whole genome shotgun (WGS) entry which is preliminary data.</text>
</comment>
<protein>
    <submittedName>
        <fullName evidence="3">Uncharacterized protein</fullName>
    </submittedName>
</protein>
<dbReference type="GO" id="GO:0003723">
    <property type="term" value="F:RNA binding"/>
    <property type="evidence" value="ECO:0007669"/>
    <property type="project" value="TreeGrafter"/>
</dbReference>
<dbReference type="InterPro" id="IPR006941">
    <property type="entry name" value="RNase_CAF1"/>
</dbReference>
<gene>
    <name evidence="3" type="ORF">K2173_010562</name>
</gene>
<comment type="cofactor">
    <cofactor evidence="1">
        <name>a divalent metal cation</name>
        <dbReference type="ChEBI" id="CHEBI:60240"/>
    </cofactor>
</comment>
<sequence length="699" mass="79560">MTKHGPLTAVTRAFTRAFTRAYSSFPLKHVTKSNFDSTFADLRAHVRAADFVAIDLEMTGVTSAPWRESFEFDRSDIRYLKVKDSAEKFAVVQFGVCPFRWDHHRDAFISHPHNFFIFPRQELESGASYEFLCQTTSMDFLSKYQFDFNTCINEGISYLSRAQERDALRRLNSRHGDGVLELKEAKDVPLVSIVDVLFSERMKNKLSEWRDGLLREGLGVSQSYGSLNESRGQFQIVFYKMRPALCLSGFTSHQLKLIQLVTRKYFRDLIYVRNEAENPHSKPLVVYADSEDDTDSLRKEVKDDSYRQAEKRIMAAIGFRQVIDLLSTEQKLLVGHNCFLDIGHIYSKFLYPLPSTAEEFAFSVNKYFPYIVDTKIVLNANQVLKMKKSSTSLSSAFSLLCPHIALGSRKCTNAALQSFVNVEIEINEMRSSEWSTGVKHEAGYDAFMTGCVFAQACSNLGIDFKLHSTSKSLIQNEKLQKHINLLYLSWSSGDIINLRSGNRSAESSLLQQKQKSVYENFVLIWGLPSILRRRDIKQCLVKVFGLTSVVSIYRVDETAVFVQFSKAEFVSKFLDLKESLERSNDPISVLHPLSKLWEGGHTFAAGYETYKEICSSPISKVLFAEQAEAIGIRWKTKLIELGVEDTVFDKESKTKASVCAAESKTGKKQHETDDSRSLCYNVINDFHDTEVKQVRASNL</sequence>
<accession>A0AAV8TE47</accession>
<keyword evidence="4" id="KW-1185">Reference proteome</keyword>
<organism evidence="3 4">
    <name type="scientific">Erythroxylum novogranatense</name>
    <dbReference type="NCBI Taxonomy" id="1862640"/>
    <lineage>
        <taxon>Eukaryota</taxon>
        <taxon>Viridiplantae</taxon>
        <taxon>Streptophyta</taxon>
        <taxon>Embryophyta</taxon>
        <taxon>Tracheophyta</taxon>
        <taxon>Spermatophyta</taxon>
        <taxon>Magnoliopsida</taxon>
        <taxon>eudicotyledons</taxon>
        <taxon>Gunneridae</taxon>
        <taxon>Pentapetalae</taxon>
        <taxon>rosids</taxon>
        <taxon>fabids</taxon>
        <taxon>Malpighiales</taxon>
        <taxon>Erythroxylaceae</taxon>
        <taxon>Erythroxylum</taxon>
    </lineage>
</organism>
<dbReference type="PANTHER" id="PTHR15092">
    <property type="entry name" value="POLY A -SPECIFIC RIBONUCLEASE/TARGET OF EGR1, MEMBER 1"/>
    <property type="match status" value="1"/>
</dbReference>
<dbReference type="AlphaFoldDB" id="A0AAV8TE47"/>
<evidence type="ECO:0000313" key="3">
    <source>
        <dbReference type="EMBL" id="KAJ8765081.1"/>
    </source>
</evidence>
<dbReference type="InterPro" id="IPR051181">
    <property type="entry name" value="CAF1_poly(A)_ribonucleases"/>
</dbReference>
<dbReference type="Proteomes" id="UP001159364">
    <property type="component" value="Linkage Group LG05"/>
</dbReference>
<dbReference type="SUPFAM" id="SSF53098">
    <property type="entry name" value="Ribonuclease H-like"/>
    <property type="match status" value="1"/>
</dbReference>
<dbReference type="GO" id="GO:0000175">
    <property type="term" value="F:3'-5'-RNA exonuclease activity"/>
    <property type="evidence" value="ECO:0007669"/>
    <property type="project" value="TreeGrafter"/>
</dbReference>
<reference evidence="3 4" key="1">
    <citation type="submission" date="2021-09" db="EMBL/GenBank/DDBJ databases">
        <title>Genomic insights and catalytic innovation underlie evolution of tropane alkaloids biosynthesis.</title>
        <authorList>
            <person name="Wang Y.-J."/>
            <person name="Tian T."/>
            <person name="Huang J.-P."/>
            <person name="Huang S.-X."/>
        </authorList>
    </citation>
    <scope>NUCLEOTIDE SEQUENCE [LARGE SCALE GENOMIC DNA]</scope>
    <source>
        <strain evidence="3">KIB-2018</strain>
        <tissue evidence="3">Leaf</tissue>
    </source>
</reference>
<evidence type="ECO:0000256" key="2">
    <source>
        <dbReference type="ARBA" id="ARBA00008372"/>
    </source>
</evidence>
<dbReference type="InterPro" id="IPR012337">
    <property type="entry name" value="RNaseH-like_sf"/>
</dbReference>
<evidence type="ECO:0000313" key="4">
    <source>
        <dbReference type="Proteomes" id="UP001159364"/>
    </source>
</evidence>
<dbReference type="Gene3D" id="3.30.420.10">
    <property type="entry name" value="Ribonuclease H-like superfamily/Ribonuclease H"/>
    <property type="match status" value="2"/>
</dbReference>
<dbReference type="InterPro" id="IPR036397">
    <property type="entry name" value="RNaseH_sf"/>
</dbReference>
<dbReference type="Pfam" id="PF04857">
    <property type="entry name" value="CAF1"/>
    <property type="match status" value="1"/>
</dbReference>
<dbReference type="PANTHER" id="PTHR15092:SF22">
    <property type="entry name" value="POLY(A)-SPECIFIC RIBONUCLEASE PNLDC1"/>
    <property type="match status" value="1"/>
</dbReference>